<keyword evidence="3" id="KW-0009">Actin-binding</keyword>
<dbReference type="InterPro" id="IPR000210">
    <property type="entry name" value="BTB/POZ_dom"/>
</dbReference>
<dbReference type="Gene3D" id="1.25.40.420">
    <property type="match status" value="1"/>
</dbReference>
<dbReference type="InterPro" id="IPR011705">
    <property type="entry name" value="BACK"/>
</dbReference>
<accession>A0AAV2SUM3</accession>
<dbReference type="SUPFAM" id="SSF51101">
    <property type="entry name" value="Mannose-binding lectins"/>
    <property type="match status" value="1"/>
</dbReference>
<dbReference type="Gene3D" id="3.30.710.10">
    <property type="entry name" value="Potassium Channel Kv1.1, Chain A"/>
    <property type="match status" value="1"/>
</dbReference>
<dbReference type="InterPro" id="IPR011333">
    <property type="entry name" value="SKP1/BTB/POZ_sf"/>
</dbReference>
<dbReference type="SMART" id="SM00225">
    <property type="entry name" value="BTB"/>
    <property type="match status" value="1"/>
</dbReference>
<dbReference type="Pfam" id="PF00651">
    <property type="entry name" value="BTB"/>
    <property type="match status" value="1"/>
</dbReference>
<reference evidence="5 6" key="1">
    <citation type="submission" date="2024-05" db="EMBL/GenBank/DDBJ databases">
        <authorList>
            <person name="Wallberg A."/>
        </authorList>
    </citation>
    <scope>NUCLEOTIDE SEQUENCE [LARGE SCALE GENOMIC DNA]</scope>
</reference>
<dbReference type="PANTHER" id="PTHR24412">
    <property type="entry name" value="KELCH PROTEIN"/>
    <property type="match status" value="1"/>
</dbReference>
<evidence type="ECO:0000256" key="2">
    <source>
        <dbReference type="ARBA" id="ARBA00022737"/>
    </source>
</evidence>
<protein>
    <recommendedName>
        <fullName evidence="4">BTB domain-containing protein</fullName>
    </recommendedName>
</protein>
<keyword evidence="1" id="KW-0880">Kelch repeat</keyword>
<name>A0AAV2SUM3_MEGNR</name>
<evidence type="ECO:0000259" key="4">
    <source>
        <dbReference type="PROSITE" id="PS50097"/>
    </source>
</evidence>
<keyword evidence="2" id="KW-0677">Repeat</keyword>
<sequence length="543" mass="61483">MQRQSCKIIHELRHNIYKGSLSIRIRIRSRGGNRSNKIGVYIKMSVPSFSRSISSSGVRTKYTNDSHGILLSGMAKLQKDKMFTDVILCCGELELHAHKVVLAGALEYFRSMFTMGMQESSQSRISLNNLDATSLEDIVNFLYTGQIYIDTEKVQKLIETANFLNVKFIVESGGDFLARGLDSTNCLGILQFADAYGIIELKDKAKDFALKNMHEILSEEEFLQTLPEIIVEFLSSEYMYLHANNVIFSYKEAETLLFKACLKYVHYNEAERTCHLKTLLSHIRFHQLESDFLTNVLQDPLIKEDRDLICRLEDAQHNNEGCEIKPRIPANIHIGKSYDGMAMTRRGAHPRSHFIAKPNEGSCVTTYVSGIKLWIRLWDGRQIVGGLGLFFSDGNKKMYGNQETQETYEFNINPEERIVKIEASSGWMVDCLSFITNTGNKYGPYGGDGGDKKVFSAPNSFGFLTGFVGTVVHTQESEAITFLQPIWTYVKEITTDQSSNYEDEDEDDYYGRGDGIVPLAELDLGNYDVANEESDLSSEYEDD</sequence>
<dbReference type="InterPro" id="IPR036404">
    <property type="entry name" value="Jacalin-like_lectin_dom_sf"/>
</dbReference>
<dbReference type="InterPro" id="IPR001229">
    <property type="entry name" value="Jacalin-like_lectin_dom"/>
</dbReference>
<evidence type="ECO:0000256" key="3">
    <source>
        <dbReference type="ARBA" id="ARBA00023203"/>
    </source>
</evidence>
<dbReference type="EMBL" id="CAXKWB010127981">
    <property type="protein sequence ID" value="CAL4240634.1"/>
    <property type="molecule type" value="Genomic_DNA"/>
</dbReference>
<dbReference type="Gene3D" id="2.100.10.30">
    <property type="entry name" value="Jacalin-like lectin domain"/>
    <property type="match status" value="1"/>
</dbReference>
<dbReference type="PROSITE" id="PS50097">
    <property type="entry name" value="BTB"/>
    <property type="match status" value="1"/>
</dbReference>
<organism evidence="5 6">
    <name type="scientific">Meganyctiphanes norvegica</name>
    <name type="common">Northern krill</name>
    <name type="synonym">Thysanopoda norvegica</name>
    <dbReference type="NCBI Taxonomy" id="48144"/>
    <lineage>
        <taxon>Eukaryota</taxon>
        <taxon>Metazoa</taxon>
        <taxon>Ecdysozoa</taxon>
        <taxon>Arthropoda</taxon>
        <taxon>Crustacea</taxon>
        <taxon>Multicrustacea</taxon>
        <taxon>Malacostraca</taxon>
        <taxon>Eumalacostraca</taxon>
        <taxon>Eucarida</taxon>
        <taxon>Euphausiacea</taxon>
        <taxon>Euphausiidae</taxon>
        <taxon>Meganyctiphanes</taxon>
    </lineage>
</organism>
<dbReference type="Pfam" id="PF01419">
    <property type="entry name" value="Jacalin"/>
    <property type="match status" value="1"/>
</dbReference>
<dbReference type="SMART" id="SM00875">
    <property type="entry name" value="BACK"/>
    <property type="match status" value="1"/>
</dbReference>
<feature type="domain" description="BTB" evidence="4">
    <location>
        <begin position="84"/>
        <end position="151"/>
    </location>
</feature>
<dbReference type="SUPFAM" id="SSF54695">
    <property type="entry name" value="POZ domain"/>
    <property type="match status" value="1"/>
</dbReference>
<proteinExistence type="predicted"/>
<dbReference type="Pfam" id="PF07707">
    <property type="entry name" value="BACK"/>
    <property type="match status" value="1"/>
</dbReference>
<evidence type="ECO:0000256" key="1">
    <source>
        <dbReference type="ARBA" id="ARBA00022441"/>
    </source>
</evidence>
<comment type="caution">
    <text evidence="5">The sequence shown here is derived from an EMBL/GenBank/DDBJ whole genome shotgun (WGS) entry which is preliminary data.</text>
</comment>
<dbReference type="Proteomes" id="UP001497623">
    <property type="component" value="Unassembled WGS sequence"/>
</dbReference>
<evidence type="ECO:0000313" key="6">
    <source>
        <dbReference type="Proteomes" id="UP001497623"/>
    </source>
</evidence>
<gene>
    <name evidence="5" type="ORF">MNOR_LOCUS40618</name>
</gene>
<keyword evidence="6" id="KW-1185">Reference proteome</keyword>
<dbReference type="PANTHER" id="PTHR24412:SF489">
    <property type="entry name" value="RING FINGER DOMAIN AND KELCH REPEAT-CONTAINING PROTEIN DDB_G0271372"/>
    <property type="match status" value="1"/>
</dbReference>
<evidence type="ECO:0000313" key="5">
    <source>
        <dbReference type="EMBL" id="CAL4240634.1"/>
    </source>
</evidence>
<dbReference type="AlphaFoldDB" id="A0AAV2SUM3"/>